<dbReference type="PANTHER" id="PTHR33050">
    <property type="entry name" value="REVERSE TRANSCRIPTASE DOMAIN-CONTAINING PROTEIN"/>
    <property type="match status" value="1"/>
</dbReference>
<keyword evidence="3" id="KW-1185">Reference proteome</keyword>
<keyword evidence="1" id="KW-1133">Transmembrane helix</keyword>
<dbReference type="InterPro" id="IPR036397">
    <property type="entry name" value="RNaseH_sf"/>
</dbReference>
<protein>
    <submittedName>
        <fullName evidence="2">(diamondback moth) hypothetical protein</fullName>
    </submittedName>
</protein>
<reference evidence="2" key="1">
    <citation type="submission" date="2020-11" db="EMBL/GenBank/DDBJ databases">
        <authorList>
            <person name="Whiteford S."/>
        </authorList>
    </citation>
    <scope>NUCLEOTIDE SEQUENCE</scope>
</reference>
<evidence type="ECO:0000313" key="3">
    <source>
        <dbReference type="Proteomes" id="UP000653454"/>
    </source>
</evidence>
<evidence type="ECO:0000256" key="1">
    <source>
        <dbReference type="SAM" id="Phobius"/>
    </source>
</evidence>
<dbReference type="Gene3D" id="3.30.420.10">
    <property type="entry name" value="Ribonuclease H-like superfamily/Ribonuclease H"/>
    <property type="match status" value="1"/>
</dbReference>
<name>A0A8S4CWS9_PLUXY</name>
<proteinExistence type="predicted"/>
<accession>A0A8S4CWS9</accession>
<dbReference type="InterPro" id="IPR052055">
    <property type="entry name" value="Hepadnavirus_pol/RT"/>
</dbReference>
<dbReference type="AlphaFoldDB" id="A0A8S4CWS9"/>
<dbReference type="PANTHER" id="PTHR33050:SF7">
    <property type="entry name" value="RIBONUCLEASE H"/>
    <property type="match status" value="1"/>
</dbReference>
<keyword evidence="1" id="KW-0812">Transmembrane</keyword>
<gene>
    <name evidence="2" type="ORF">PLXY2_LOCUS26</name>
</gene>
<comment type="caution">
    <text evidence="2">The sequence shown here is derived from an EMBL/GenBank/DDBJ whole genome shotgun (WGS) entry which is preliminary data.</text>
</comment>
<dbReference type="EMBL" id="CAJHNJ030000001">
    <property type="protein sequence ID" value="CAG9087141.1"/>
    <property type="molecule type" value="Genomic_DNA"/>
</dbReference>
<dbReference type="GO" id="GO:0071897">
    <property type="term" value="P:DNA biosynthetic process"/>
    <property type="evidence" value="ECO:0007669"/>
    <property type="project" value="UniProtKB-ARBA"/>
</dbReference>
<evidence type="ECO:0000313" key="2">
    <source>
        <dbReference type="EMBL" id="CAG9087141.1"/>
    </source>
</evidence>
<keyword evidence="1" id="KW-0472">Membrane</keyword>
<dbReference type="InterPro" id="IPR043502">
    <property type="entry name" value="DNA/RNA_pol_sf"/>
</dbReference>
<dbReference type="GO" id="GO:0003676">
    <property type="term" value="F:nucleic acid binding"/>
    <property type="evidence" value="ECO:0007669"/>
    <property type="project" value="InterPro"/>
</dbReference>
<sequence length="382" mass="43972">MIPQKSCKYLGFIIDSEKFHIRLTDKKRKLIKQELLQFKKIKRCTIRSFARLVGLLTSACPAVQYGWLYTKLFERCKYLALLNSDDYNSYLSLPPELQNDFDWWLKIIDNAIRDDICKIEIFSDASKTGWGVACGEETANGRWSEEESQQHINSLELRAAHFGLQIFAKNLRNCQILLRIDNTTAISYVNRMGGVRFPHLNKISKNIWQFCEARNLFIFASYISSQDNDVADAESRKQHPDTEWELSEAAYTHVTNLLGMPEIDLFASRINNKCPRYISWNRDPGAFAINAFTIEWKKYFFYAFPPVAVLLKTLKKIITEGAEGIVVAPLWPTQPWFPLFQSLLCCDPIILEPSDVTLFSPTNSTIQPRLTLMAGRLSGKRS</sequence>
<dbReference type="SUPFAM" id="SSF56672">
    <property type="entry name" value="DNA/RNA polymerases"/>
    <property type="match status" value="1"/>
</dbReference>
<dbReference type="Proteomes" id="UP000653454">
    <property type="component" value="Unassembled WGS sequence"/>
</dbReference>
<organism evidence="2 3">
    <name type="scientific">Plutella xylostella</name>
    <name type="common">Diamondback moth</name>
    <name type="synonym">Plutella maculipennis</name>
    <dbReference type="NCBI Taxonomy" id="51655"/>
    <lineage>
        <taxon>Eukaryota</taxon>
        <taxon>Metazoa</taxon>
        <taxon>Ecdysozoa</taxon>
        <taxon>Arthropoda</taxon>
        <taxon>Hexapoda</taxon>
        <taxon>Insecta</taxon>
        <taxon>Pterygota</taxon>
        <taxon>Neoptera</taxon>
        <taxon>Endopterygota</taxon>
        <taxon>Lepidoptera</taxon>
        <taxon>Glossata</taxon>
        <taxon>Ditrysia</taxon>
        <taxon>Yponomeutoidea</taxon>
        <taxon>Plutellidae</taxon>
        <taxon>Plutella</taxon>
    </lineage>
</organism>
<feature type="transmembrane region" description="Helical" evidence="1">
    <location>
        <begin position="49"/>
        <end position="68"/>
    </location>
</feature>
<dbReference type="CDD" id="cd09275">
    <property type="entry name" value="RNase_HI_RT_DIRS1"/>
    <property type="match status" value="1"/>
</dbReference>